<keyword evidence="2" id="KW-1185">Reference proteome</keyword>
<gene>
    <name evidence="1" type="ORF">V6257_21270</name>
</gene>
<feature type="non-terminal residue" evidence="1">
    <location>
        <position position="1"/>
    </location>
</feature>
<evidence type="ECO:0000313" key="1">
    <source>
        <dbReference type="EMBL" id="MEL0657501.1"/>
    </source>
</evidence>
<reference evidence="1 2" key="1">
    <citation type="submission" date="2024-02" db="EMBL/GenBank/DDBJ databases">
        <title>Bacteria isolated from the canopy kelp, Nereocystis luetkeana.</title>
        <authorList>
            <person name="Pfister C.A."/>
            <person name="Younker I.T."/>
            <person name="Light S.H."/>
        </authorList>
    </citation>
    <scope>NUCLEOTIDE SEQUENCE [LARGE SCALE GENOMIC DNA]</scope>
    <source>
        <strain evidence="1 2">TI.1.03</strain>
    </source>
</reference>
<dbReference type="Proteomes" id="UP001371391">
    <property type="component" value="Unassembled WGS sequence"/>
</dbReference>
<dbReference type="GO" id="GO:0008791">
    <property type="term" value="F:arginine N-succinyltransferase activity"/>
    <property type="evidence" value="ECO:0007669"/>
    <property type="project" value="UniProtKB-EC"/>
</dbReference>
<keyword evidence="1" id="KW-0012">Acyltransferase</keyword>
<proteinExistence type="predicted"/>
<dbReference type="InterPro" id="IPR007041">
    <property type="entry name" value="Arg_succinylTrfase_AstA/AruG"/>
</dbReference>
<protein>
    <submittedName>
        <fullName evidence="1">Arginine N-succinyltransferase</fullName>
        <ecNumber evidence="1">2.3.1.109</ecNumber>
    </submittedName>
</protein>
<dbReference type="EMBL" id="JBAKAW010000362">
    <property type="protein sequence ID" value="MEL0657501.1"/>
    <property type="molecule type" value="Genomic_DNA"/>
</dbReference>
<dbReference type="RefSeq" id="WP_341604194.1">
    <property type="nucleotide sequence ID" value="NZ_JBAKAW010000362.1"/>
</dbReference>
<dbReference type="EC" id="2.3.1.109" evidence="1"/>
<keyword evidence="1" id="KW-0808">Transferase</keyword>
<name>A0ABU9H784_9GAMM</name>
<dbReference type="SUPFAM" id="SSF55729">
    <property type="entry name" value="Acyl-CoA N-acyltransferases (Nat)"/>
    <property type="match status" value="1"/>
</dbReference>
<feature type="non-terminal residue" evidence="1">
    <location>
        <position position="68"/>
    </location>
</feature>
<evidence type="ECO:0000313" key="2">
    <source>
        <dbReference type="Proteomes" id="UP001371391"/>
    </source>
</evidence>
<dbReference type="Pfam" id="PF04958">
    <property type="entry name" value="AstA"/>
    <property type="match status" value="1"/>
</dbReference>
<organism evidence="1 2">
    <name type="scientific">Pseudoalteromonas issachenkonii</name>
    <dbReference type="NCBI Taxonomy" id="152297"/>
    <lineage>
        <taxon>Bacteria</taxon>
        <taxon>Pseudomonadati</taxon>
        <taxon>Pseudomonadota</taxon>
        <taxon>Gammaproteobacteria</taxon>
        <taxon>Alteromonadales</taxon>
        <taxon>Pseudoalteromonadaceae</taxon>
        <taxon>Pseudoalteromonas</taxon>
    </lineage>
</organism>
<accession>A0ABU9H784</accession>
<comment type="caution">
    <text evidence="1">The sequence shown here is derived from an EMBL/GenBank/DDBJ whole genome shotgun (WGS) entry which is preliminary data.</text>
</comment>
<dbReference type="InterPro" id="IPR016181">
    <property type="entry name" value="Acyl_CoA_acyltransferase"/>
</dbReference>
<sequence>NGYVDIFDAGPTVEAKVANIATIRNANDFNVEIGEMNGDTMVLLANEKLNDFRATVATMTFDDRAKSL</sequence>